<keyword evidence="5" id="KW-0227">DNA damage</keyword>
<dbReference type="FunFam" id="1.10.340.30:FF:000005">
    <property type="entry name" value="Endonuclease III-like protein 1"/>
    <property type="match status" value="1"/>
</dbReference>
<keyword evidence="3" id="KW-0004">4Fe-4S</keyword>
<evidence type="ECO:0000256" key="3">
    <source>
        <dbReference type="ARBA" id="ARBA00022485"/>
    </source>
</evidence>
<name>A0A7J7EDN9_DICBM</name>
<keyword evidence="7" id="KW-0408">Iron</keyword>
<evidence type="ECO:0000256" key="14">
    <source>
        <dbReference type="SAM" id="MobiDB-lite"/>
    </source>
</evidence>
<dbReference type="GO" id="GO:0046872">
    <property type="term" value="F:metal ion binding"/>
    <property type="evidence" value="ECO:0007669"/>
    <property type="project" value="UniProtKB-KW"/>
</dbReference>
<dbReference type="InterPro" id="IPR000445">
    <property type="entry name" value="HhH_motif"/>
</dbReference>
<dbReference type="GO" id="GO:0051539">
    <property type="term" value="F:4 iron, 4 sulfur cluster binding"/>
    <property type="evidence" value="ECO:0007669"/>
    <property type="project" value="UniProtKB-KW"/>
</dbReference>
<dbReference type="PROSITE" id="PS01155">
    <property type="entry name" value="ENDONUCLEASE_III_2"/>
    <property type="match status" value="1"/>
</dbReference>
<dbReference type="InterPro" id="IPR003265">
    <property type="entry name" value="HhH-GPD_domain"/>
</dbReference>
<dbReference type="Gene3D" id="1.10.340.30">
    <property type="entry name" value="Hypothetical protein, domain 2"/>
    <property type="match status" value="1"/>
</dbReference>
<sequence length="331" mass="35963">MCSPQESGMNAAGVRMVTRSRSQGSRARPRRGGEEAAPLQRGEASGEGRKSHSRVKCQQKSQRVNVAYEASDGEKGEDTEPLKAPGWEPQDWQQQLVNIRTMRSGKDAPVDQLGVEHCYDPSAPPKVRRYQVLLSLMLSSQTKDQVTAGAMQRLRAWGLTVDSILQTDDSTLGTLIYPVGFWRNKVKYIKQTSAILQQRYGGDIPASVTELVALPGVGPKMAHLAMAVAWGTVSGIAVDTHVHRIANRLRWTKKTTKSPEETRTALEEWLPRWGYGGGAVERDQRTVGGLRTADLSACPPTLPGLPQSGPVSSCTGALRAVGPQPGRHSGH</sequence>
<evidence type="ECO:0000256" key="9">
    <source>
        <dbReference type="ARBA" id="ARBA00023204"/>
    </source>
</evidence>
<evidence type="ECO:0000256" key="13">
    <source>
        <dbReference type="ARBA" id="ARBA00062487"/>
    </source>
</evidence>
<dbReference type="GO" id="GO:0006289">
    <property type="term" value="P:nucleotide-excision repair"/>
    <property type="evidence" value="ECO:0007669"/>
    <property type="project" value="TreeGrafter"/>
</dbReference>
<evidence type="ECO:0000256" key="1">
    <source>
        <dbReference type="ARBA" id="ARBA00008343"/>
    </source>
</evidence>
<proteinExistence type="inferred from homology"/>
<dbReference type="GO" id="GO:0140078">
    <property type="term" value="F:class I DNA-(apurinic or apyrimidinic site) endonuclease activity"/>
    <property type="evidence" value="ECO:0007669"/>
    <property type="project" value="UniProtKB-EC"/>
</dbReference>
<gene>
    <name evidence="16" type="ORF">HPG69_002665</name>
</gene>
<comment type="similarity">
    <text evidence="1">Belongs to the Nth/MutY family.</text>
</comment>
<feature type="region of interest" description="Disordered" evidence="14">
    <location>
        <begin position="300"/>
        <end position="331"/>
    </location>
</feature>
<dbReference type="InterPro" id="IPR011257">
    <property type="entry name" value="DNA_glycosylase"/>
</dbReference>
<dbReference type="SUPFAM" id="SSF48150">
    <property type="entry name" value="DNA-glycosylase"/>
    <property type="match status" value="1"/>
</dbReference>
<feature type="domain" description="HhH-GPD" evidence="15">
    <location>
        <begin position="138"/>
        <end position="292"/>
    </location>
</feature>
<dbReference type="PANTHER" id="PTHR43286:SF1">
    <property type="entry name" value="ENDONUCLEASE III-LIKE PROTEIN 1"/>
    <property type="match status" value="1"/>
</dbReference>
<keyword evidence="11" id="KW-0326">Glycosidase</keyword>
<dbReference type="Pfam" id="PF00633">
    <property type="entry name" value="HHH"/>
    <property type="match status" value="1"/>
</dbReference>
<keyword evidence="10" id="KW-0456">Lyase</keyword>
<evidence type="ECO:0000256" key="12">
    <source>
        <dbReference type="ARBA" id="ARBA00044632"/>
    </source>
</evidence>
<dbReference type="CDD" id="cd00056">
    <property type="entry name" value="ENDO3c"/>
    <property type="match status" value="1"/>
</dbReference>
<comment type="caution">
    <text evidence="16">The sequence shown here is derived from an EMBL/GenBank/DDBJ whole genome shotgun (WGS) entry which is preliminary data.</text>
</comment>
<dbReference type="Pfam" id="PF00730">
    <property type="entry name" value="HhH-GPD"/>
    <property type="match status" value="1"/>
</dbReference>
<dbReference type="EMBL" id="JACDTQ010003543">
    <property type="protein sequence ID" value="KAF5913803.1"/>
    <property type="molecule type" value="Genomic_DNA"/>
</dbReference>
<dbReference type="InterPro" id="IPR004036">
    <property type="entry name" value="Endonuclease-III-like_CS2"/>
</dbReference>
<keyword evidence="4" id="KW-0479">Metal-binding</keyword>
<dbReference type="GO" id="GO:0000703">
    <property type="term" value="F:oxidized pyrimidine nucleobase lesion DNA N-glycosylase activity"/>
    <property type="evidence" value="ECO:0007669"/>
    <property type="project" value="TreeGrafter"/>
</dbReference>
<dbReference type="Gene3D" id="1.10.1670.10">
    <property type="entry name" value="Helix-hairpin-Helix base-excision DNA repair enzymes (C-terminal)"/>
    <property type="match status" value="1"/>
</dbReference>
<dbReference type="Proteomes" id="UP000551758">
    <property type="component" value="Unassembled WGS sequence"/>
</dbReference>
<evidence type="ECO:0000256" key="11">
    <source>
        <dbReference type="ARBA" id="ARBA00023295"/>
    </source>
</evidence>
<evidence type="ECO:0000256" key="2">
    <source>
        <dbReference type="ARBA" id="ARBA00012720"/>
    </source>
</evidence>
<keyword evidence="8" id="KW-0411">Iron-sulfur</keyword>
<evidence type="ECO:0000256" key="6">
    <source>
        <dbReference type="ARBA" id="ARBA00022801"/>
    </source>
</evidence>
<evidence type="ECO:0000313" key="16">
    <source>
        <dbReference type="EMBL" id="KAF5913803.1"/>
    </source>
</evidence>
<feature type="compositionally biased region" description="Basic and acidic residues" evidence="14">
    <location>
        <begin position="72"/>
        <end position="81"/>
    </location>
</feature>
<feature type="non-terminal residue" evidence="16">
    <location>
        <position position="1"/>
    </location>
</feature>
<evidence type="ECO:0000256" key="8">
    <source>
        <dbReference type="ARBA" id="ARBA00023014"/>
    </source>
</evidence>
<evidence type="ECO:0000256" key="5">
    <source>
        <dbReference type="ARBA" id="ARBA00022763"/>
    </source>
</evidence>
<accession>A0A7J7EDN9</accession>
<evidence type="ECO:0000313" key="17">
    <source>
        <dbReference type="Proteomes" id="UP000551758"/>
    </source>
</evidence>
<protein>
    <recommendedName>
        <fullName evidence="2">DNA-(apurinic or apyrimidinic site) lyase</fullName>
        <ecNumber evidence="2">4.2.99.18</ecNumber>
    </recommendedName>
</protein>
<dbReference type="InterPro" id="IPR023170">
    <property type="entry name" value="HhH_base_excis_C"/>
</dbReference>
<comment type="catalytic activity">
    <reaction evidence="12">
        <text>2'-deoxyribonucleotide-(2'-deoxyribose 5'-phosphate)-2'-deoxyribonucleotide-DNA = a 3'-end 2'-deoxyribonucleotide-(2,3-dehydro-2,3-deoxyribose 5'-phosphate)-DNA + a 5'-end 5'-phospho-2'-deoxyribonucleoside-DNA + H(+)</text>
        <dbReference type="Rhea" id="RHEA:66592"/>
        <dbReference type="Rhea" id="RHEA-COMP:13180"/>
        <dbReference type="Rhea" id="RHEA-COMP:16897"/>
        <dbReference type="Rhea" id="RHEA-COMP:17067"/>
        <dbReference type="ChEBI" id="CHEBI:15378"/>
        <dbReference type="ChEBI" id="CHEBI:136412"/>
        <dbReference type="ChEBI" id="CHEBI:157695"/>
        <dbReference type="ChEBI" id="CHEBI:167181"/>
        <dbReference type="EC" id="4.2.99.18"/>
    </reaction>
</comment>
<organism evidence="16 17">
    <name type="scientific">Diceros bicornis minor</name>
    <name type="common">South-central black rhinoceros</name>
    <dbReference type="NCBI Taxonomy" id="77932"/>
    <lineage>
        <taxon>Eukaryota</taxon>
        <taxon>Metazoa</taxon>
        <taxon>Chordata</taxon>
        <taxon>Craniata</taxon>
        <taxon>Vertebrata</taxon>
        <taxon>Euteleostomi</taxon>
        <taxon>Mammalia</taxon>
        <taxon>Eutheria</taxon>
        <taxon>Laurasiatheria</taxon>
        <taxon>Perissodactyla</taxon>
        <taxon>Rhinocerotidae</taxon>
        <taxon>Diceros</taxon>
    </lineage>
</organism>
<dbReference type="GO" id="GO:0006285">
    <property type="term" value="P:base-excision repair, AP site formation"/>
    <property type="evidence" value="ECO:0007669"/>
    <property type="project" value="TreeGrafter"/>
</dbReference>
<dbReference type="AlphaFoldDB" id="A0A7J7EDN9"/>
<dbReference type="SMART" id="SM00478">
    <property type="entry name" value="ENDO3c"/>
    <property type="match status" value="1"/>
</dbReference>
<dbReference type="EC" id="4.2.99.18" evidence="2"/>
<reference evidence="16 17" key="1">
    <citation type="journal article" date="2020" name="Mol. Biol. Evol.">
        <title>Interspecific Gene Flow and the Evolution of Specialization in Black and White Rhinoceros.</title>
        <authorList>
            <person name="Moodley Y."/>
            <person name="Westbury M.V."/>
            <person name="Russo I.M."/>
            <person name="Gopalakrishnan S."/>
            <person name="Rakotoarivelo A."/>
            <person name="Olsen R.A."/>
            <person name="Prost S."/>
            <person name="Tunstall T."/>
            <person name="Ryder O.A."/>
            <person name="Dalen L."/>
            <person name="Bruford M.W."/>
        </authorList>
    </citation>
    <scope>NUCLEOTIDE SEQUENCE [LARGE SCALE GENOMIC DNA]</scope>
    <source>
        <strain evidence="16">SBR-YM</strain>
        <tissue evidence="16">Skin</tissue>
    </source>
</reference>
<keyword evidence="17" id="KW-1185">Reference proteome</keyword>
<keyword evidence="9" id="KW-0234">DNA repair</keyword>
<keyword evidence="6" id="KW-0378">Hydrolase</keyword>
<evidence type="ECO:0000259" key="15">
    <source>
        <dbReference type="SMART" id="SM00478"/>
    </source>
</evidence>
<dbReference type="PANTHER" id="PTHR43286">
    <property type="entry name" value="ENDONUCLEASE III-LIKE PROTEIN 1"/>
    <property type="match status" value="1"/>
</dbReference>
<feature type="region of interest" description="Disordered" evidence="14">
    <location>
        <begin position="1"/>
        <end position="87"/>
    </location>
</feature>
<evidence type="ECO:0000256" key="10">
    <source>
        <dbReference type="ARBA" id="ARBA00023239"/>
    </source>
</evidence>
<comment type="subunit">
    <text evidence="13">Interacts with YBX1. Interacts with ERCC5/XPG; the interaction stimulates NTHL1 activity and NTHL1 binding to its DNA substrate.</text>
</comment>
<evidence type="ECO:0000256" key="7">
    <source>
        <dbReference type="ARBA" id="ARBA00023004"/>
    </source>
</evidence>
<evidence type="ECO:0000256" key="4">
    <source>
        <dbReference type="ARBA" id="ARBA00022723"/>
    </source>
</evidence>
<dbReference type="GO" id="GO:0003677">
    <property type="term" value="F:DNA binding"/>
    <property type="evidence" value="ECO:0007669"/>
    <property type="project" value="InterPro"/>
</dbReference>
<dbReference type="GO" id="GO:0005634">
    <property type="term" value="C:nucleus"/>
    <property type="evidence" value="ECO:0007669"/>
    <property type="project" value="TreeGrafter"/>
</dbReference>